<sequence>MCLSTPKAPPPAPPPAPPAPAAPLASVAPAEGSNRKDASLLSANRGRGSLRIDRTMTDTGSSGSGLNIPA</sequence>
<evidence type="ECO:0000313" key="2">
    <source>
        <dbReference type="EMBL" id="CAB4139066.1"/>
    </source>
</evidence>
<reference evidence="2" key="1">
    <citation type="submission" date="2020-04" db="EMBL/GenBank/DDBJ databases">
        <authorList>
            <person name="Chiriac C."/>
            <person name="Salcher M."/>
            <person name="Ghai R."/>
            <person name="Kavagutti S V."/>
        </authorList>
    </citation>
    <scope>NUCLEOTIDE SEQUENCE</scope>
</reference>
<accession>A0A6J5M1Z0</accession>
<evidence type="ECO:0000256" key="1">
    <source>
        <dbReference type="SAM" id="MobiDB-lite"/>
    </source>
</evidence>
<organism evidence="2">
    <name type="scientific">uncultured Caudovirales phage</name>
    <dbReference type="NCBI Taxonomy" id="2100421"/>
    <lineage>
        <taxon>Viruses</taxon>
        <taxon>Duplodnaviria</taxon>
        <taxon>Heunggongvirae</taxon>
        <taxon>Uroviricota</taxon>
        <taxon>Caudoviricetes</taxon>
        <taxon>Peduoviridae</taxon>
        <taxon>Maltschvirus</taxon>
        <taxon>Maltschvirus maltsch</taxon>
    </lineage>
</organism>
<name>A0A6J5M1Z0_9CAUD</name>
<feature type="compositionally biased region" description="Polar residues" evidence="1">
    <location>
        <begin position="57"/>
        <end position="70"/>
    </location>
</feature>
<feature type="compositionally biased region" description="Pro residues" evidence="1">
    <location>
        <begin position="7"/>
        <end position="21"/>
    </location>
</feature>
<proteinExistence type="predicted"/>
<dbReference type="EMBL" id="LR796364">
    <property type="protein sequence ID" value="CAB4139066.1"/>
    <property type="molecule type" value="Genomic_DNA"/>
</dbReference>
<feature type="region of interest" description="Disordered" evidence="1">
    <location>
        <begin position="1"/>
        <end position="70"/>
    </location>
</feature>
<protein>
    <submittedName>
        <fullName evidence="2">Uncharacterized protein</fullName>
    </submittedName>
</protein>
<gene>
    <name evidence="2" type="ORF">UFOVP348_36</name>
</gene>